<comment type="caution">
    <text evidence="2">The sequence shown here is derived from an EMBL/GenBank/DDBJ whole genome shotgun (WGS) entry which is preliminary data.</text>
</comment>
<accession>A0A4D9DZ38</accession>
<sequence length="101" mass="11782">MKEKQRETVVAGEEPTKYPQGSTQHWPKPTAKQEGGRGEEKGNQNTTEKRNRSDTITEQNSSSDWADPTKWIKCFRRKQRKNKEREIDIVLLSISCHRGRK</sequence>
<evidence type="ECO:0000313" key="3">
    <source>
        <dbReference type="Proteomes" id="UP000297703"/>
    </source>
</evidence>
<evidence type="ECO:0000256" key="1">
    <source>
        <dbReference type="SAM" id="MobiDB-lite"/>
    </source>
</evidence>
<reference evidence="2 3" key="1">
    <citation type="submission" date="2019-04" db="EMBL/GenBank/DDBJ databases">
        <title>Draft genome of the big-headed turtle Platysternon megacephalum.</title>
        <authorList>
            <person name="Gong S."/>
        </authorList>
    </citation>
    <scope>NUCLEOTIDE SEQUENCE [LARGE SCALE GENOMIC DNA]</scope>
    <source>
        <strain evidence="2">DO16091913</strain>
        <tissue evidence="2">Muscle</tissue>
    </source>
</reference>
<proteinExistence type="predicted"/>
<protein>
    <submittedName>
        <fullName evidence="2">Regulator of G-protein signaling 9-binding protein-like</fullName>
    </submittedName>
</protein>
<name>A0A4D9DZ38_9SAUR</name>
<reference evidence="2 3" key="2">
    <citation type="submission" date="2019-04" db="EMBL/GenBank/DDBJ databases">
        <title>The genome sequence of big-headed turtle.</title>
        <authorList>
            <person name="Gong S."/>
        </authorList>
    </citation>
    <scope>NUCLEOTIDE SEQUENCE [LARGE SCALE GENOMIC DNA]</scope>
    <source>
        <strain evidence="2">DO16091913</strain>
        <tissue evidence="2">Muscle</tissue>
    </source>
</reference>
<feature type="region of interest" description="Disordered" evidence="1">
    <location>
        <begin position="1"/>
        <end position="69"/>
    </location>
</feature>
<feature type="compositionally biased region" description="Basic and acidic residues" evidence="1">
    <location>
        <begin position="34"/>
        <end position="55"/>
    </location>
</feature>
<dbReference type="EMBL" id="QXTE01000158">
    <property type="protein sequence ID" value="TFK03421.1"/>
    <property type="molecule type" value="Genomic_DNA"/>
</dbReference>
<organism evidence="2 3">
    <name type="scientific">Platysternon megacephalum</name>
    <name type="common">big-headed turtle</name>
    <dbReference type="NCBI Taxonomy" id="55544"/>
    <lineage>
        <taxon>Eukaryota</taxon>
        <taxon>Metazoa</taxon>
        <taxon>Chordata</taxon>
        <taxon>Craniata</taxon>
        <taxon>Vertebrata</taxon>
        <taxon>Euteleostomi</taxon>
        <taxon>Archelosauria</taxon>
        <taxon>Testudinata</taxon>
        <taxon>Testudines</taxon>
        <taxon>Cryptodira</taxon>
        <taxon>Durocryptodira</taxon>
        <taxon>Testudinoidea</taxon>
        <taxon>Platysternidae</taxon>
        <taxon>Platysternon</taxon>
    </lineage>
</organism>
<gene>
    <name evidence="2" type="ORF">DR999_PMT14160</name>
</gene>
<evidence type="ECO:0000313" key="2">
    <source>
        <dbReference type="EMBL" id="TFK03421.1"/>
    </source>
</evidence>
<dbReference type="AlphaFoldDB" id="A0A4D9DZ38"/>
<keyword evidence="3" id="KW-1185">Reference proteome</keyword>
<dbReference type="Proteomes" id="UP000297703">
    <property type="component" value="Unassembled WGS sequence"/>
</dbReference>